<name>A0ABR0R920_9EURO</name>
<dbReference type="SUPFAM" id="SSF52540">
    <property type="entry name" value="P-loop containing nucleoside triphosphate hydrolases"/>
    <property type="match status" value="1"/>
</dbReference>
<dbReference type="PANTHER" id="PTHR10039:SF5">
    <property type="entry name" value="NACHT DOMAIN-CONTAINING PROTEIN"/>
    <property type="match status" value="1"/>
</dbReference>
<comment type="caution">
    <text evidence="4">The sequence shown here is derived from an EMBL/GenBank/DDBJ whole genome shotgun (WGS) entry which is preliminary data.</text>
</comment>
<evidence type="ECO:0000259" key="3">
    <source>
        <dbReference type="Pfam" id="PF24883"/>
    </source>
</evidence>
<sequence>MAERSPSMPLSGDRPSIQPDLEAESTNPDPQTLPAQQSSDHIYPAVHVSGQAYAHLGDNHYYNVAPSASAFEELSSTLFFKEILSRYDTIEDNYSETFGWIFKPPSNQQPAWDSFLEWLNVPSGIYWVSGKPGSGKSTLMKYLHDDLHSTRRTSNTYQVLLSFWFWEAANNALQRNFQGCLQSLLWQLLQDEVHGGEVAMALNDRGKLAWTTRRLNDALKVALKVLQDKGVSVLICLDGLDESGRDGEALCKFVKDIAKCFPYVKLCASSRPERLFEAHFTSCSKLKMQDLNESDIDSVINQDLLKSQEYVTLCQTDTEVKDMDFPRLMKEKAQGVLLWVRLAINDLLRGIQNCDTARELVGRVDRMPEGLDNLYDFMLRRNNSDAKQYRVDAAFYFQLISHRDMSIVEFSLAINDEPRATFLQFADYWEQLHQKINCERVRVWINARCGGLLEVKILRGARYKRCARTRSDSLTQFFDTYEDQHWTDPYPQLGHAMYRNEPFPTGKGALLDYDRLFARSGLWQWDNWERSLVNSELLSSEYATLLLICLSEYTHTMDFRAEDLMTRVIPHADPEYLLESDFGEEISLFHEIISRVVTPTMAACDSLFLSHQSAQIRSHSAHIYILGSFDIGTLQRLFAYAKYQFPPGMSSHLQAGSQRSVPGPCVVMSWADGAWRPAIYAISHKDLDRLLRNLARSIEPEPLNIGVSLGIVSVRWANSDPRADVKALSALKTPLPSLHAALLHLGKPKDTIRRFAEQQENRWSIQLNEIVFRHWRAWFWGVQDPILRYYPERPPLLLRGFDTPPRGSPIVPGSDAGFKKDFDEDRDQNNSQVNDAFSTLDDLSLDD</sequence>
<feature type="domain" description="Nephrocystin 3-like N-terminal" evidence="3">
    <location>
        <begin position="113"/>
        <end position="271"/>
    </location>
</feature>
<evidence type="ECO:0000313" key="5">
    <source>
        <dbReference type="Proteomes" id="UP001334248"/>
    </source>
</evidence>
<dbReference type="Proteomes" id="UP001334248">
    <property type="component" value="Unassembled WGS sequence"/>
</dbReference>
<dbReference type="GeneID" id="90004514"/>
<feature type="compositionally biased region" description="Polar residues" evidence="2">
    <location>
        <begin position="24"/>
        <end position="38"/>
    </location>
</feature>
<evidence type="ECO:0000256" key="1">
    <source>
        <dbReference type="ARBA" id="ARBA00022737"/>
    </source>
</evidence>
<evidence type="ECO:0000256" key="2">
    <source>
        <dbReference type="SAM" id="MobiDB-lite"/>
    </source>
</evidence>
<dbReference type="PANTHER" id="PTHR10039">
    <property type="entry name" value="AMELOGENIN"/>
    <property type="match status" value="1"/>
</dbReference>
<dbReference type="InterPro" id="IPR056884">
    <property type="entry name" value="NPHP3-like_N"/>
</dbReference>
<proteinExistence type="predicted"/>
<reference evidence="4 5" key="1">
    <citation type="journal article" date="2023" name="Res Sq">
        <title>Genomic and morphological characterization of Knufia obscura isolated from the Mars 2020 spacecraft assembly facility.</title>
        <authorList>
            <person name="Chander A.M."/>
            <person name="Teixeira M.M."/>
            <person name="Singh N.K."/>
            <person name="Williams M.P."/>
            <person name="Parker C.W."/>
            <person name="Leo P."/>
            <person name="Stajich J.E."/>
            <person name="Torok T."/>
            <person name="Tighe S."/>
            <person name="Mason C.E."/>
            <person name="Venkateswaran K."/>
        </authorList>
    </citation>
    <scope>NUCLEOTIDE SEQUENCE [LARGE SCALE GENOMIC DNA]</scope>
    <source>
        <strain evidence="4 5">CCFEE 5817</strain>
    </source>
</reference>
<evidence type="ECO:0000313" key="4">
    <source>
        <dbReference type="EMBL" id="KAK5936694.1"/>
    </source>
</evidence>
<feature type="region of interest" description="Disordered" evidence="2">
    <location>
        <begin position="1"/>
        <end position="38"/>
    </location>
</feature>
<feature type="region of interest" description="Disordered" evidence="2">
    <location>
        <begin position="801"/>
        <end position="847"/>
    </location>
</feature>
<dbReference type="RefSeq" id="XP_064724784.1">
    <property type="nucleotide sequence ID" value="XM_064879453.1"/>
</dbReference>
<gene>
    <name evidence="4" type="ORF">PMZ80_011065</name>
</gene>
<keyword evidence="1" id="KW-0677">Repeat</keyword>
<protein>
    <recommendedName>
        <fullName evidence="3">Nephrocystin 3-like N-terminal domain-containing protein</fullName>
    </recommendedName>
</protein>
<dbReference type="Pfam" id="PF24883">
    <property type="entry name" value="NPHP3_N"/>
    <property type="match status" value="1"/>
</dbReference>
<accession>A0ABR0R920</accession>
<keyword evidence="5" id="KW-1185">Reference proteome</keyword>
<dbReference type="EMBL" id="JAVHJV010000024">
    <property type="protein sequence ID" value="KAK5936694.1"/>
    <property type="molecule type" value="Genomic_DNA"/>
</dbReference>
<organism evidence="4 5">
    <name type="scientific">Knufia obscura</name>
    <dbReference type="NCBI Taxonomy" id="1635080"/>
    <lineage>
        <taxon>Eukaryota</taxon>
        <taxon>Fungi</taxon>
        <taxon>Dikarya</taxon>
        <taxon>Ascomycota</taxon>
        <taxon>Pezizomycotina</taxon>
        <taxon>Eurotiomycetes</taxon>
        <taxon>Chaetothyriomycetidae</taxon>
        <taxon>Chaetothyriales</taxon>
        <taxon>Trichomeriaceae</taxon>
        <taxon>Knufia</taxon>
    </lineage>
</organism>
<dbReference type="Gene3D" id="3.40.50.300">
    <property type="entry name" value="P-loop containing nucleotide triphosphate hydrolases"/>
    <property type="match status" value="1"/>
</dbReference>
<dbReference type="InterPro" id="IPR027417">
    <property type="entry name" value="P-loop_NTPase"/>
</dbReference>